<keyword evidence="5 7" id="KW-1133">Transmembrane helix</keyword>
<dbReference type="GO" id="GO:0005886">
    <property type="term" value="C:plasma membrane"/>
    <property type="evidence" value="ECO:0007669"/>
    <property type="project" value="UniProtKB-SubCell"/>
</dbReference>
<feature type="transmembrane region" description="Helical" evidence="7">
    <location>
        <begin position="96"/>
        <end position="115"/>
    </location>
</feature>
<evidence type="ECO:0000256" key="4">
    <source>
        <dbReference type="ARBA" id="ARBA00022692"/>
    </source>
</evidence>
<organism evidence="8">
    <name type="scientific">mine drainage metagenome</name>
    <dbReference type="NCBI Taxonomy" id="410659"/>
    <lineage>
        <taxon>unclassified sequences</taxon>
        <taxon>metagenomes</taxon>
        <taxon>ecological metagenomes</taxon>
    </lineage>
</organism>
<keyword evidence="2" id="KW-0813">Transport</keyword>
<evidence type="ECO:0000313" key="8">
    <source>
        <dbReference type="EMBL" id="OIQ68367.1"/>
    </source>
</evidence>
<dbReference type="InterPro" id="IPR052017">
    <property type="entry name" value="TSUP"/>
</dbReference>
<proteinExistence type="predicted"/>
<dbReference type="InterPro" id="IPR002781">
    <property type="entry name" value="TM_pro_TauE-like"/>
</dbReference>
<dbReference type="PANTHER" id="PTHR30269">
    <property type="entry name" value="TRANSMEMBRANE PROTEIN YFCA"/>
    <property type="match status" value="1"/>
</dbReference>
<feature type="transmembrane region" description="Helical" evidence="7">
    <location>
        <begin position="127"/>
        <end position="146"/>
    </location>
</feature>
<feature type="transmembrane region" description="Helical" evidence="7">
    <location>
        <begin position="226"/>
        <end position="243"/>
    </location>
</feature>
<evidence type="ECO:0000256" key="5">
    <source>
        <dbReference type="ARBA" id="ARBA00022989"/>
    </source>
</evidence>
<comment type="subcellular location">
    <subcellularLocation>
        <location evidence="1">Cell membrane</location>
        <topology evidence="1">Multi-pass membrane protein</topology>
    </subcellularLocation>
</comment>
<keyword evidence="4 7" id="KW-0812">Transmembrane</keyword>
<sequence length="263" mass="28103">MDPTTLHVLLVVFLATLIRSAFGFGEALIAVPLLALSIPLGVAAPLAVLLSITVAAVVVAQDWRKIHVRSVGWLVGPTVLGIPLGLALLTSPHQQAVKAGLAIVILAFSAYALIGKRPPELRSDSRLWLAVCGFCAGILGGAYGMNGPPLVIYGAMRRWSAQHFRATLQGYFLPASLLGMAGYGIAGLWVPAVTHYYLVSLPVLLPAIYLGRVVNHRLQGDGFLKYVYGGLICIGVMLLIQSWKGEFKRPQPICSEERAAGQE</sequence>
<dbReference type="EMBL" id="MLJW01005351">
    <property type="protein sequence ID" value="OIQ68367.1"/>
    <property type="molecule type" value="Genomic_DNA"/>
</dbReference>
<feature type="transmembrane region" description="Helical" evidence="7">
    <location>
        <begin position="166"/>
        <end position="189"/>
    </location>
</feature>
<feature type="transmembrane region" description="Helical" evidence="7">
    <location>
        <begin position="196"/>
        <end position="214"/>
    </location>
</feature>
<name>A0A1J5PKP3_9ZZZZ</name>
<reference evidence="8" key="1">
    <citation type="submission" date="2016-10" db="EMBL/GenBank/DDBJ databases">
        <title>Sequence of Gallionella enrichment culture.</title>
        <authorList>
            <person name="Poehlein A."/>
            <person name="Muehling M."/>
            <person name="Daniel R."/>
        </authorList>
    </citation>
    <scope>NUCLEOTIDE SEQUENCE</scope>
</reference>
<gene>
    <name evidence="8" type="ORF">GALL_500430</name>
</gene>
<keyword evidence="6 7" id="KW-0472">Membrane</keyword>
<evidence type="ECO:0000256" key="7">
    <source>
        <dbReference type="SAM" id="Phobius"/>
    </source>
</evidence>
<evidence type="ECO:0000256" key="1">
    <source>
        <dbReference type="ARBA" id="ARBA00004651"/>
    </source>
</evidence>
<protein>
    <submittedName>
        <fullName evidence="8">Sulfite exporter TauE/SafE</fullName>
    </submittedName>
</protein>
<feature type="transmembrane region" description="Helical" evidence="7">
    <location>
        <begin position="33"/>
        <end position="59"/>
    </location>
</feature>
<dbReference type="Pfam" id="PF01925">
    <property type="entry name" value="TauE"/>
    <property type="match status" value="1"/>
</dbReference>
<dbReference type="AlphaFoldDB" id="A0A1J5PKP3"/>
<evidence type="ECO:0000256" key="6">
    <source>
        <dbReference type="ARBA" id="ARBA00023136"/>
    </source>
</evidence>
<feature type="transmembrane region" description="Helical" evidence="7">
    <location>
        <begin position="71"/>
        <end position="90"/>
    </location>
</feature>
<accession>A0A1J5PKP3</accession>
<keyword evidence="3" id="KW-1003">Cell membrane</keyword>
<evidence type="ECO:0000256" key="2">
    <source>
        <dbReference type="ARBA" id="ARBA00022448"/>
    </source>
</evidence>
<comment type="caution">
    <text evidence="8">The sequence shown here is derived from an EMBL/GenBank/DDBJ whole genome shotgun (WGS) entry which is preliminary data.</text>
</comment>
<evidence type="ECO:0000256" key="3">
    <source>
        <dbReference type="ARBA" id="ARBA00022475"/>
    </source>
</evidence>
<dbReference type="PANTHER" id="PTHR30269:SF37">
    <property type="entry name" value="MEMBRANE TRANSPORTER PROTEIN"/>
    <property type="match status" value="1"/>
</dbReference>